<sequence length="131" mass="14030">MRFLTLIVALMASLAAASPVHYKRELGGVLLCTGANSTGTCTHVVAPLSSVGVLRCQQLEAPFFESTATFAPDGEDFECFPRLYSCGGTCRSPTGCTFGAVDFAYENKYDLGKIGWDKLIQSFDCALKKGV</sequence>
<gene>
    <name evidence="2" type="ORF">NLU13_2728</name>
</gene>
<feature type="signal peptide" evidence="1">
    <location>
        <begin position="1"/>
        <end position="17"/>
    </location>
</feature>
<dbReference type="AlphaFoldDB" id="A0AA39GKP0"/>
<proteinExistence type="predicted"/>
<evidence type="ECO:0000313" key="2">
    <source>
        <dbReference type="EMBL" id="KAK0389153.1"/>
    </source>
</evidence>
<dbReference type="Proteomes" id="UP001175261">
    <property type="component" value="Unassembled WGS sequence"/>
</dbReference>
<comment type="caution">
    <text evidence="2">The sequence shown here is derived from an EMBL/GenBank/DDBJ whole genome shotgun (WGS) entry which is preliminary data.</text>
</comment>
<organism evidence="2 3">
    <name type="scientific">Sarocladium strictum</name>
    <name type="common">Black bundle disease fungus</name>
    <name type="synonym">Acremonium strictum</name>
    <dbReference type="NCBI Taxonomy" id="5046"/>
    <lineage>
        <taxon>Eukaryota</taxon>
        <taxon>Fungi</taxon>
        <taxon>Dikarya</taxon>
        <taxon>Ascomycota</taxon>
        <taxon>Pezizomycotina</taxon>
        <taxon>Sordariomycetes</taxon>
        <taxon>Hypocreomycetidae</taxon>
        <taxon>Hypocreales</taxon>
        <taxon>Sarocladiaceae</taxon>
        <taxon>Sarocladium</taxon>
    </lineage>
</organism>
<name>A0AA39GKP0_SARSR</name>
<evidence type="ECO:0000256" key="1">
    <source>
        <dbReference type="SAM" id="SignalP"/>
    </source>
</evidence>
<keyword evidence="1" id="KW-0732">Signal</keyword>
<protein>
    <submittedName>
        <fullName evidence="2">Uncharacterized protein</fullName>
    </submittedName>
</protein>
<keyword evidence="3" id="KW-1185">Reference proteome</keyword>
<dbReference type="EMBL" id="JAPDFR010000002">
    <property type="protein sequence ID" value="KAK0389153.1"/>
    <property type="molecule type" value="Genomic_DNA"/>
</dbReference>
<feature type="chain" id="PRO_5041429010" evidence="1">
    <location>
        <begin position="18"/>
        <end position="131"/>
    </location>
</feature>
<reference evidence="2" key="1">
    <citation type="submission" date="2022-10" db="EMBL/GenBank/DDBJ databases">
        <title>Determination and structural analysis of whole genome sequence of Sarocladium strictum F4-1.</title>
        <authorList>
            <person name="Hu L."/>
            <person name="Jiang Y."/>
        </authorList>
    </citation>
    <scope>NUCLEOTIDE SEQUENCE</scope>
    <source>
        <strain evidence="2">F4-1</strain>
    </source>
</reference>
<accession>A0AA39GKP0</accession>
<evidence type="ECO:0000313" key="3">
    <source>
        <dbReference type="Proteomes" id="UP001175261"/>
    </source>
</evidence>